<evidence type="ECO:0000256" key="1">
    <source>
        <dbReference type="SAM" id="Phobius"/>
    </source>
</evidence>
<dbReference type="PANTHER" id="PTHR33840">
    <property type="match status" value="1"/>
</dbReference>
<sequence length="478" mass="53967">MAAAQASHTDTQRRLVLCFDGTGNTFKGDASDTNVVKIFQMLDRKNAEQFHYYQPGIGTYIEGKVATSQTLLRKIITKISTSIDEAIGTTFADHVTAGYRFLMRYYAEGDSIYIFGFSRGAYTARFLAEMIHSIGLLSRGNEEMVQLAWKTFSKFQQTRGHTPLTKADLERRDYMVKFKQTFCRLKVNIHFLGLFDCVNSVGQFEIPLFRKSYEVIAKPPATHIRHAVSIHERRLKFKPALFLYDNASPQRDIVEAWFTGNHGDVGGGWNYEKGEEHLLSDTPLVWMVNEVLHLPGDKAKLAFKTTSVEKRAQEEIKFQKDLKATLTASVPRKHNFRMHDMLSFGMGVSWFATLMWWILELLPFFARLELENGKWIPRHFPPNLGAPRDIPKGANIHKSVYELHQAGYLTDEQLPKMGGNNPHINPTGALFAWTQKRSAAQQAAQKSLELTKPLANGALANGFAHAAIPRGDVKGLTG</sequence>
<evidence type="ECO:0000259" key="2">
    <source>
        <dbReference type="Pfam" id="PF09994"/>
    </source>
</evidence>
<evidence type="ECO:0000313" key="3">
    <source>
        <dbReference type="EMBL" id="KAF2839962.1"/>
    </source>
</evidence>
<keyword evidence="1" id="KW-0472">Membrane</keyword>
<name>A0A9P4SDS2_9PEZI</name>
<reference evidence="3" key="1">
    <citation type="journal article" date="2020" name="Stud. Mycol.">
        <title>101 Dothideomycetes genomes: a test case for predicting lifestyles and emergence of pathogens.</title>
        <authorList>
            <person name="Haridas S."/>
            <person name="Albert R."/>
            <person name="Binder M."/>
            <person name="Bloem J."/>
            <person name="Labutti K."/>
            <person name="Salamov A."/>
            <person name="Andreopoulos B."/>
            <person name="Baker S."/>
            <person name="Barry K."/>
            <person name="Bills G."/>
            <person name="Bluhm B."/>
            <person name="Cannon C."/>
            <person name="Castanera R."/>
            <person name="Culley D."/>
            <person name="Daum C."/>
            <person name="Ezra D."/>
            <person name="Gonzalez J."/>
            <person name="Henrissat B."/>
            <person name="Kuo A."/>
            <person name="Liang C."/>
            <person name="Lipzen A."/>
            <person name="Lutzoni F."/>
            <person name="Magnuson J."/>
            <person name="Mondo S."/>
            <person name="Nolan M."/>
            <person name="Ohm R."/>
            <person name="Pangilinan J."/>
            <person name="Park H.-J."/>
            <person name="Ramirez L."/>
            <person name="Alfaro M."/>
            <person name="Sun H."/>
            <person name="Tritt A."/>
            <person name="Yoshinaga Y."/>
            <person name="Zwiers L.-H."/>
            <person name="Turgeon B."/>
            <person name="Goodwin S."/>
            <person name="Spatafora J."/>
            <person name="Crous P."/>
            <person name="Grigoriev I."/>
        </authorList>
    </citation>
    <scope>NUCLEOTIDE SEQUENCE</scope>
    <source>
        <strain evidence="3">CBS 101060</strain>
    </source>
</reference>
<dbReference type="PANTHER" id="PTHR33840:SF2">
    <property type="entry name" value="TLE1 PHOSPHOLIPASE DOMAIN-CONTAINING PROTEIN"/>
    <property type="match status" value="1"/>
</dbReference>
<dbReference type="Proteomes" id="UP000799429">
    <property type="component" value="Unassembled WGS sequence"/>
</dbReference>
<dbReference type="EMBL" id="MU006094">
    <property type="protein sequence ID" value="KAF2839962.1"/>
    <property type="molecule type" value="Genomic_DNA"/>
</dbReference>
<gene>
    <name evidence="3" type="ORF">M501DRAFT_1016047</name>
</gene>
<keyword evidence="1" id="KW-1133">Transmembrane helix</keyword>
<evidence type="ECO:0000313" key="4">
    <source>
        <dbReference type="Proteomes" id="UP000799429"/>
    </source>
</evidence>
<dbReference type="InterPro" id="IPR018712">
    <property type="entry name" value="Tle1-like_cat"/>
</dbReference>
<protein>
    <recommendedName>
        <fullName evidence="2">T6SS Phospholipase effector Tle1-like catalytic domain-containing protein</fullName>
    </recommendedName>
</protein>
<dbReference type="Pfam" id="PF09994">
    <property type="entry name" value="T6SS_Tle1-like_cat"/>
    <property type="match status" value="1"/>
</dbReference>
<comment type="caution">
    <text evidence="3">The sequence shown here is derived from an EMBL/GenBank/DDBJ whole genome shotgun (WGS) entry which is preliminary data.</text>
</comment>
<keyword evidence="4" id="KW-1185">Reference proteome</keyword>
<organism evidence="3 4">
    <name type="scientific">Patellaria atrata CBS 101060</name>
    <dbReference type="NCBI Taxonomy" id="1346257"/>
    <lineage>
        <taxon>Eukaryota</taxon>
        <taxon>Fungi</taxon>
        <taxon>Dikarya</taxon>
        <taxon>Ascomycota</taxon>
        <taxon>Pezizomycotina</taxon>
        <taxon>Dothideomycetes</taxon>
        <taxon>Dothideomycetes incertae sedis</taxon>
        <taxon>Patellariales</taxon>
        <taxon>Patellariaceae</taxon>
        <taxon>Patellaria</taxon>
    </lineage>
</organism>
<dbReference type="OrthoDB" id="3162439at2759"/>
<dbReference type="AlphaFoldDB" id="A0A9P4SDS2"/>
<accession>A0A9P4SDS2</accession>
<proteinExistence type="predicted"/>
<feature type="transmembrane region" description="Helical" evidence="1">
    <location>
        <begin position="341"/>
        <end position="359"/>
    </location>
</feature>
<keyword evidence="1" id="KW-0812">Transmembrane</keyword>
<feature type="domain" description="T6SS Phospholipase effector Tle1-like catalytic" evidence="2">
    <location>
        <begin position="13"/>
        <end position="290"/>
    </location>
</feature>